<keyword evidence="1" id="KW-0812">Transmembrane</keyword>
<dbReference type="AlphaFoldDB" id="A0AAW4RUT0"/>
<name>A0AAW4RUT0_XANCI</name>
<dbReference type="Proteomes" id="UP000825388">
    <property type="component" value="Unassembled WGS sequence"/>
</dbReference>
<evidence type="ECO:0008006" key="4">
    <source>
        <dbReference type="Google" id="ProtNLM"/>
    </source>
</evidence>
<keyword evidence="1" id="KW-1133">Transmembrane helix</keyword>
<evidence type="ECO:0000313" key="2">
    <source>
        <dbReference type="EMBL" id="MBZ3926183.1"/>
    </source>
</evidence>
<evidence type="ECO:0000256" key="1">
    <source>
        <dbReference type="SAM" id="Phobius"/>
    </source>
</evidence>
<gene>
    <name evidence="2" type="ORF">Xseb_19145</name>
</gene>
<dbReference type="EMBL" id="LOKL01000153">
    <property type="protein sequence ID" value="MBZ3926183.1"/>
    <property type="molecule type" value="Genomic_DNA"/>
</dbReference>
<reference evidence="2" key="1">
    <citation type="submission" date="2015-12" db="EMBL/GenBank/DDBJ databases">
        <authorList>
            <person name="Bansal K."/>
            <person name="Midha S."/>
            <person name="Patil P.B."/>
        </authorList>
    </citation>
    <scope>NUCLEOTIDE SEQUENCE</scope>
    <source>
        <strain evidence="2">LMG867</strain>
    </source>
</reference>
<comment type="caution">
    <text evidence="2">The sequence shown here is derived from an EMBL/GenBank/DDBJ whole genome shotgun (WGS) entry which is preliminary data.</text>
</comment>
<feature type="transmembrane region" description="Helical" evidence="1">
    <location>
        <begin position="96"/>
        <end position="118"/>
    </location>
</feature>
<protein>
    <recommendedName>
        <fullName evidence="4">Transmembrane protein</fullName>
    </recommendedName>
</protein>
<feature type="transmembrane region" description="Helical" evidence="1">
    <location>
        <begin position="138"/>
        <end position="157"/>
    </location>
</feature>
<proteinExistence type="predicted"/>
<dbReference type="RefSeq" id="WP_089113685.1">
    <property type="nucleotide sequence ID" value="NZ_LOKL01000153.1"/>
</dbReference>
<evidence type="ECO:0000313" key="3">
    <source>
        <dbReference type="Proteomes" id="UP000825388"/>
    </source>
</evidence>
<organism evidence="2 3">
    <name type="scientific">Xanthomonas citri pv. sesbaniae</name>
    <dbReference type="NCBI Taxonomy" id="473425"/>
    <lineage>
        <taxon>Bacteria</taxon>
        <taxon>Pseudomonadati</taxon>
        <taxon>Pseudomonadota</taxon>
        <taxon>Gammaproteobacteria</taxon>
        <taxon>Lysobacterales</taxon>
        <taxon>Lysobacteraceae</taxon>
        <taxon>Xanthomonas</taxon>
    </lineage>
</organism>
<sequence length="179" mass="18913">MTSASGMQALWHSWGGFALWAALVAAAYVGAQLKHGNWRVSVSAAAAIAGALIAAPFVFTTPVAVLLASQSAVLVFSRRRPGPLWCSFGLKGRRSLWLCPALSAASAILVFGVGIYFTRYPIDQGAARLYMPSELLRVALGAGCSLAGFVSLLYGFWCSLRVAWSCAFGLQPGDRPDGQ</sequence>
<keyword evidence="1" id="KW-0472">Membrane</keyword>
<accession>A0AAW4RUT0</accession>
<feature type="transmembrane region" description="Helical" evidence="1">
    <location>
        <begin position="47"/>
        <end position="76"/>
    </location>
</feature>